<keyword evidence="2" id="KW-1185">Reference proteome</keyword>
<dbReference type="Proteomes" id="UP000016201">
    <property type="component" value="Unassembled WGS sequence"/>
</dbReference>
<organism evidence="1 2">
    <name type="scientific">Acinetobacter tandoii DSM 14970 = CIP 107469</name>
    <dbReference type="NCBI Taxonomy" id="1120927"/>
    <lineage>
        <taxon>Bacteria</taxon>
        <taxon>Pseudomonadati</taxon>
        <taxon>Pseudomonadota</taxon>
        <taxon>Gammaproteobacteria</taxon>
        <taxon>Moraxellales</taxon>
        <taxon>Moraxellaceae</taxon>
        <taxon>Acinetobacter</taxon>
    </lineage>
</organism>
<dbReference type="EMBL" id="AQFM01000036">
    <property type="protein sequence ID" value="EOR08217.1"/>
    <property type="molecule type" value="Genomic_DNA"/>
</dbReference>
<evidence type="ECO:0000313" key="2">
    <source>
        <dbReference type="Proteomes" id="UP000016201"/>
    </source>
</evidence>
<dbReference type="RefSeq" id="WP_016166657.1">
    <property type="nucleotide sequence ID" value="NZ_JHZG01000011.1"/>
</dbReference>
<proteinExistence type="predicted"/>
<sequence>MLVKEIIYSVLGPLFNDRVGPHPLPQGFDTNETYVTYQGISAVPLNTVKGWTGHSQQRVQINIFHSDIIVCEKAKNRVIWAMDQQTYSSCVVVDERDEGLDDETQVYQQQVDFLIWQEVEKE</sequence>
<name>R9B1C4_9GAMM</name>
<dbReference type="AlphaFoldDB" id="R9B1C4"/>
<accession>R9B1C4</accession>
<evidence type="ECO:0000313" key="1">
    <source>
        <dbReference type="EMBL" id="EOR08217.1"/>
    </source>
</evidence>
<protein>
    <submittedName>
        <fullName evidence="1">Uncharacterized protein</fullName>
    </submittedName>
</protein>
<dbReference type="PATRIC" id="fig|1120927.3.peg.1523"/>
<comment type="caution">
    <text evidence="1">The sequence shown here is derived from an EMBL/GenBank/DDBJ whole genome shotgun (WGS) entry which is preliminary data.</text>
</comment>
<reference evidence="1 2" key="1">
    <citation type="submission" date="2013-03" db="EMBL/GenBank/DDBJ databases">
        <title>The Genome Sequence of Acinetobacter tandoii CIP 107469.</title>
        <authorList>
            <consortium name="The Broad Institute Genome Sequencing Platform"/>
            <consortium name="The Broad Institute Genome Sequencing Center for Infectious Disease"/>
            <person name="Cerqueira G."/>
            <person name="Feldgarden M."/>
            <person name="Courvalin P."/>
            <person name="Perichon B."/>
            <person name="Grillot-Courvalin C."/>
            <person name="Clermont D."/>
            <person name="Rocha E."/>
            <person name="Yoon E.-J."/>
            <person name="Nemec A."/>
            <person name="Walker B."/>
            <person name="Young S.K."/>
            <person name="Zeng Q."/>
            <person name="Gargeya S."/>
            <person name="Fitzgerald M."/>
            <person name="Haas B."/>
            <person name="Abouelleil A."/>
            <person name="Alvarado L."/>
            <person name="Arachchi H.M."/>
            <person name="Berlin A.M."/>
            <person name="Chapman S.B."/>
            <person name="Dewar J."/>
            <person name="Goldberg J."/>
            <person name="Griggs A."/>
            <person name="Gujja S."/>
            <person name="Hansen M."/>
            <person name="Howarth C."/>
            <person name="Imamovic A."/>
            <person name="Larimer J."/>
            <person name="McCowan C."/>
            <person name="Murphy C."/>
            <person name="Neiman D."/>
            <person name="Pearson M."/>
            <person name="Priest M."/>
            <person name="Roberts A."/>
            <person name="Saif S."/>
            <person name="Shea T."/>
            <person name="Sisk P."/>
            <person name="Sykes S."/>
            <person name="Wortman J."/>
            <person name="Nusbaum C."/>
            <person name="Birren B."/>
        </authorList>
    </citation>
    <scope>NUCLEOTIDE SEQUENCE [LARGE SCALE GENOMIC DNA]</scope>
    <source>
        <strain evidence="1 2">CIP 107469</strain>
    </source>
</reference>
<gene>
    <name evidence="1" type="ORF">I593_01572</name>
</gene>